<sequence length="144" mass="16115">MVIVNSENNESEAENLTSCSQTESSSAGNNSKYSGESFEEDDDDGDEVSFDISCMQHSICQGARNKTFSPEKLRDIERTNGILMNKILSNNKRVNQYTVAPKTTKLKTVSSAAINRKRNQEKIARDNQMLLKKIQSVKPSVIHK</sequence>
<dbReference type="InterPro" id="IPR038791">
    <property type="entry name" value="Cfap97/Hemingway"/>
</dbReference>
<dbReference type="EMBL" id="JANEYG010000018">
    <property type="protein sequence ID" value="KAJ8919443.1"/>
    <property type="molecule type" value="Genomic_DNA"/>
</dbReference>
<proteinExistence type="inferred from homology"/>
<reference evidence="3 4" key="1">
    <citation type="journal article" date="2023" name="Insect Mol. Biol.">
        <title>Genome sequencing provides insights into the evolution of gene families encoding plant cell wall-degrading enzymes in longhorned beetles.</title>
        <authorList>
            <person name="Shin N.R."/>
            <person name="Okamura Y."/>
            <person name="Kirsch R."/>
            <person name="Pauchet Y."/>
        </authorList>
    </citation>
    <scope>NUCLEOTIDE SEQUENCE [LARGE SCALE GENOMIC DNA]</scope>
    <source>
        <strain evidence="3">EAD_L_NR</strain>
    </source>
</reference>
<feature type="compositionally biased region" description="Acidic residues" evidence="2">
    <location>
        <begin position="37"/>
        <end position="48"/>
    </location>
</feature>
<gene>
    <name evidence="3" type="ORF">NQ315_016541</name>
</gene>
<evidence type="ECO:0000256" key="1">
    <source>
        <dbReference type="ARBA" id="ARBA00008315"/>
    </source>
</evidence>
<evidence type="ECO:0000313" key="3">
    <source>
        <dbReference type="EMBL" id="KAJ8919443.1"/>
    </source>
</evidence>
<accession>A0AAV8VYZ5</accession>
<comment type="caution">
    <text evidence="3">The sequence shown here is derived from an EMBL/GenBank/DDBJ whole genome shotgun (WGS) entry which is preliminary data.</text>
</comment>
<dbReference type="PANTHER" id="PTHR23035">
    <property type="entry name" value="CILIA- AND FLAGELLA-ASSOCIATED PROTEIN 97-RELATED"/>
    <property type="match status" value="1"/>
</dbReference>
<evidence type="ECO:0000256" key="2">
    <source>
        <dbReference type="SAM" id="MobiDB-lite"/>
    </source>
</evidence>
<dbReference type="Pfam" id="PF13879">
    <property type="entry name" value="Hmw_CFAP97"/>
    <property type="match status" value="1"/>
</dbReference>
<organism evidence="3 4">
    <name type="scientific">Exocentrus adspersus</name>
    <dbReference type="NCBI Taxonomy" id="1586481"/>
    <lineage>
        <taxon>Eukaryota</taxon>
        <taxon>Metazoa</taxon>
        <taxon>Ecdysozoa</taxon>
        <taxon>Arthropoda</taxon>
        <taxon>Hexapoda</taxon>
        <taxon>Insecta</taxon>
        <taxon>Pterygota</taxon>
        <taxon>Neoptera</taxon>
        <taxon>Endopterygota</taxon>
        <taxon>Coleoptera</taxon>
        <taxon>Polyphaga</taxon>
        <taxon>Cucujiformia</taxon>
        <taxon>Chrysomeloidea</taxon>
        <taxon>Cerambycidae</taxon>
        <taxon>Lamiinae</taxon>
        <taxon>Acanthocinini</taxon>
        <taxon>Exocentrus</taxon>
    </lineage>
</organism>
<name>A0AAV8VYZ5_9CUCU</name>
<evidence type="ECO:0008006" key="5">
    <source>
        <dbReference type="Google" id="ProtNLM"/>
    </source>
</evidence>
<dbReference type="Proteomes" id="UP001159042">
    <property type="component" value="Unassembled WGS sequence"/>
</dbReference>
<comment type="similarity">
    <text evidence="1">Belongs to the CFAP97 family.</text>
</comment>
<feature type="region of interest" description="Disordered" evidence="2">
    <location>
        <begin position="1"/>
        <end position="48"/>
    </location>
</feature>
<dbReference type="AlphaFoldDB" id="A0AAV8VYZ5"/>
<feature type="compositionally biased region" description="Polar residues" evidence="2">
    <location>
        <begin position="16"/>
        <end position="33"/>
    </location>
</feature>
<keyword evidence="4" id="KW-1185">Reference proteome</keyword>
<evidence type="ECO:0000313" key="4">
    <source>
        <dbReference type="Proteomes" id="UP001159042"/>
    </source>
</evidence>
<dbReference type="InterPro" id="IPR029488">
    <property type="entry name" value="Hmw/CFAP97"/>
</dbReference>
<protein>
    <recommendedName>
        <fullName evidence="5">Cilia- and flagella-associated protein 97-like</fullName>
    </recommendedName>
</protein>